<evidence type="ECO:0000313" key="18">
    <source>
        <dbReference type="EMBL" id="PAP76231.1"/>
    </source>
</evidence>
<dbReference type="GO" id="GO:0005829">
    <property type="term" value="C:cytosol"/>
    <property type="evidence" value="ECO:0007669"/>
    <property type="project" value="TreeGrafter"/>
</dbReference>
<dbReference type="CDD" id="cd03586">
    <property type="entry name" value="PolY_Pol_IV_kappa"/>
    <property type="match status" value="1"/>
</dbReference>
<dbReference type="GO" id="GO:0006261">
    <property type="term" value="P:DNA-templated DNA replication"/>
    <property type="evidence" value="ECO:0007669"/>
    <property type="project" value="UniProtKB-UniRule"/>
</dbReference>
<evidence type="ECO:0000256" key="10">
    <source>
        <dbReference type="ARBA" id="ARBA00022763"/>
    </source>
</evidence>
<comment type="cofactor">
    <cofactor evidence="16">
        <name>Mg(2+)</name>
        <dbReference type="ChEBI" id="CHEBI:18420"/>
    </cofactor>
    <text evidence="16">Binds 2 magnesium ions per subunit.</text>
</comment>
<evidence type="ECO:0000256" key="12">
    <source>
        <dbReference type="ARBA" id="ARBA00022932"/>
    </source>
</evidence>
<dbReference type="GO" id="GO:0003887">
    <property type="term" value="F:DNA-directed DNA polymerase activity"/>
    <property type="evidence" value="ECO:0007669"/>
    <property type="project" value="UniProtKB-UniRule"/>
</dbReference>
<comment type="caution">
    <text evidence="18">The sequence shown here is derived from an EMBL/GenBank/DDBJ whole genome shotgun (WGS) entry which is preliminary data.</text>
</comment>
<evidence type="ECO:0000256" key="5">
    <source>
        <dbReference type="ARBA" id="ARBA00022490"/>
    </source>
</evidence>
<dbReference type="GO" id="GO:0003684">
    <property type="term" value="F:damaged DNA binding"/>
    <property type="evidence" value="ECO:0007669"/>
    <property type="project" value="InterPro"/>
</dbReference>
<dbReference type="Pfam" id="PF11798">
    <property type="entry name" value="IMS_HHH"/>
    <property type="match status" value="1"/>
</dbReference>
<accession>A0A271IY98</accession>
<dbReference type="SUPFAM" id="SSF56672">
    <property type="entry name" value="DNA/RNA polymerases"/>
    <property type="match status" value="1"/>
</dbReference>
<evidence type="ECO:0000256" key="2">
    <source>
        <dbReference type="ARBA" id="ARBA00010945"/>
    </source>
</evidence>
<evidence type="ECO:0000256" key="3">
    <source>
        <dbReference type="ARBA" id="ARBA00011245"/>
    </source>
</evidence>
<dbReference type="EC" id="2.7.7.7" evidence="16"/>
<dbReference type="NCBIfam" id="NF002677">
    <property type="entry name" value="PRK02406.1"/>
    <property type="match status" value="1"/>
</dbReference>
<proteinExistence type="inferred from homology"/>
<feature type="binding site" evidence="16">
    <location>
        <position position="103"/>
    </location>
    <ligand>
        <name>Mg(2+)</name>
        <dbReference type="ChEBI" id="CHEBI:18420"/>
    </ligand>
</feature>
<comment type="catalytic activity">
    <reaction evidence="15 16">
        <text>DNA(n) + a 2'-deoxyribonucleoside 5'-triphosphate = DNA(n+1) + diphosphate</text>
        <dbReference type="Rhea" id="RHEA:22508"/>
        <dbReference type="Rhea" id="RHEA-COMP:17339"/>
        <dbReference type="Rhea" id="RHEA-COMP:17340"/>
        <dbReference type="ChEBI" id="CHEBI:33019"/>
        <dbReference type="ChEBI" id="CHEBI:61560"/>
        <dbReference type="ChEBI" id="CHEBI:173112"/>
        <dbReference type="EC" id="2.7.7.7"/>
    </reaction>
</comment>
<evidence type="ECO:0000256" key="15">
    <source>
        <dbReference type="ARBA" id="ARBA00049244"/>
    </source>
</evidence>
<dbReference type="SUPFAM" id="SSF100879">
    <property type="entry name" value="Lesion bypass DNA polymerase (Y-family), little finger domain"/>
    <property type="match status" value="1"/>
</dbReference>
<keyword evidence="10 16" id="KW-0227">DNA damage</keyword>
<keyword evidence="8 16" id="KW-0235">DNA replication</keyword>
<feature type="binding site" evidence="16">
    <location>
        <position position="9"/>
    </location>
    <ligand>
        <name>Mg(2+)</name>
        <dbReference type="ChEBI" id="CHEBI:18420"/>
    </ligand>
</feature>
<keyword evidence="13 16" id="KW-0238">DNA-binding</keyword>
<dbReference type="Gene3D" id="1.10.150.20">
    <property type="entry name" value="5' to 3' exonuclease, C-terminal subdomain"/>
    <property type="match status" value="1"/>
</dbReference>
<dbReference type="InterPro" id="IPR036775">
    <property type="entry name" value="DNA_pol_Y-fam_lit_finger_sf"/>
</dbReference>
<comment type="similarity">
    <text evidence="2 16">Belongs to the DNA polymerase type-Y family.</text>
</comment>
<dbReference type="Pfam" id="PF00817">
    <property type="entry name" value="IMS"/>
    <property type="match status" value="1"/>
</dbReference>
<dbReference type="Gene3D" id="3.30.1490.100">
    <property type="entry name" value="DNA polymerase, Y-family, little finger domain"/>
    <property type="match status" value="1"/>
</dbReference>
<dbReference type="InterPro" id="IPR022880">
    <property type="entry name" value="DNApol_IV"/>
</dbReference>
<name>A0A271IY98_9BACT</name>
<gene>
    <name evidence="16" type="primary">dinB</name>
    <name evidence="18" type="ORF">BSZ37_07130</name>
</gene>
<keyword evidence="4 16" id="KW-0515">Mutator protein</keyword>
<dbReference type="FunFam" id="3.40.1170.60:FF:000001">
    <property type="entry name" value="DNA polymerase IV"/>
    <property type="match status" value="1"/>
</dbReference>
<evidence type="ECO:0000256" key="8">
    <source>
        <dbReference type="ARBA" id="ARBA00022705"/>
    </source>
</evidence>
<dbReference type="InterPro" id="IPR024728">
    <property type="entry name" value="PolY_HhH_motif"/>
</dbReference>
<evidence type="ECO:0000256" key="14">
    <source>
        <dbReference type="ARBA" id="ARBA00023204"/>
    </source>
</evidence>
<sequence>MPRKILHVDMDAFYASVEQRDDPALRGRPVAVGGTGGRGVVAAASYEARPFGVRSAMPMAHARRLCPDLVMVRPRFDAYKAVSEEVRAVFARYTDLVEPLSLDEAYLDVSDPLEGPASGTLIAQAIRAEIRETTGLPASAGVSFGKFLAKTASGLAKPDGLRVITPADAPAVIAALAVEDFHGVGPATARRLRALGIETGADLRARSEAELRAALGKTGGWLARVVRCEDDRPVRPHRVRKSVGVERTFRRDERGAEALTARLGPVAEELARRLARHGLAGKTVTLKLKSAAFEITQRSATLLAPVATEADLLGVGVALLHRPAPPAVPCRLIGLTVSGLVPAEAGRQLAFPFAVPDVDVGPWAADAPDVAA</sequence>
<keyword evidence="12 16" id="KW-0239">DNA-directed DNA polymerase</keyword>
<evidence type="ECO:0000256" key="13">
    <source>
        <dbReference type="ARBA" id="ARBA00023125"/>
    </source>
</evidence>
<dbReference type="RefSeq" id="WP_218830428.1">
    <property type="nucleotide sequence ID" value="NZ_MQWD01000001.1"/>
</dbReference>
<dbReference type="EMBL" id="MQWD01000001">
    <property type="protein sequence ID" value="PAP76231.1"/>
    <property type="molecule type" value="Genomic_DNA"/>
</dbReference>
<reference evidence="18 19" key="1">
    <citation type="submission" date="2016-11" db="EMBL/GenBank/DDBJ databases">
        <title>Study of marine rhodopsin-containing bacteria.</title>
        <authorList>
            <person name="Yoshizawa S."/>
            <person name="Kumagai Y."/>
            <person name="Kogure K."/>
        </authorList>
    </citation>
    <scope>NUCLEOTIDE SEQUENCE [LARGE SCALE GENOMIC DNA]</scope>
    <source>
        <strain evidence="18 19">SAORIC-28</strain>
    </source>
</reference>
<dbReference type="AlphaFoldDB" id="A0A271IY98"/>
<keyword evidence="14 16" id="KW-0234">DNA repair</keyword>
<evidence type="ECO:0000256" key="11">
    <source>
        <dbReference type="ARBA" id="ARBA00022842"/>
    </source>
</evidence>
<dbReference type="GO" id="GO:0006281">
    <property type="term" value="P:DNA repair"/>
    <property type="evidence" value="ECO:0007669"/>
    <property type="project" value="UniProtKB-UniRule"/>
</dbReference>
<keyword evidence="11 16" id="KW-0460">Magnesium</keyword>
<organism evidence="18 19">
    <name type="scientific">Rubrivirga marina</name>
    <dbReference type="NCBI Taxonomy" id="1196024"/>
    <lineage>
        <taxon>Bacteria</taxon>
        <taxon>Pseudomonadati</taxon>
        <taxon>Rhodothermota</taxon>
        <taxon>Rhodothermia</taxon>
        <taxon>Rhodothermales</taxon>
        <taxon>Rubricoccaceae</taxon>
        <taxon>Rubrivirga</taxon>
    </lineage>
</organism>
<comment type="function">
    <text evidence="16">Poorly processive, error-prone DNA polymerase involved in untargeted mutagenesis. Copies undamaged DNA at stalled replication forks, which arise in vivo from mismatched or misaligned primer ends. These misaligned primers can be extended by PolIV. Exhibits no 3'-5' exonuclease (proofreading) activity. May be involved in translesional synthesis, in conjunction with the beta clamp from PolIII.</text>
</comment>
<evidence type="ECO:0000256" key="9">
    <source>
        <dbReference type="ARBA" id="ARBA00022723"/>
    </source>
</evidence>
<dbReference type="Pfam" id="PF11799">
    <property type="entry name" value="IMS_C"/>
    <property type="match status" value="1"/>
</dbReference>
<evidence type="ECO:0000256" key="16">
    <source>
        <dbReference type="HAMAP-Rule" id="MF_01113"/>
    </source>
</evidence>
<keyword evidence="9 16" id="KW-0479">Metal-binding</keyword>
<comment type="subunit">
    <text evidence="3 16">Monomer.</text>
</comment>
<keyword evidence="7 16" id="KW-0548">Nucleotidyltransferase</keyword>
<dbReference type="Gene3D" id="3.40.1170.60">
    <property type="match status" value="1"/>
</dbReference>
<evidence type="ECO:0000313" key="19">
    <source>
        <dbReference type="Proteomes" id="UP000216339"/>
    </source>
</evidence>
<dbReference type="GO" id="GO:0009432">
    <property type="term" value="P:SOS response"/>
    <property type="evidence" value="ECO:0007669"/>
    <property type="project" value="TreeGrafter"/>
</dbReference>
<dbReference type="HAMAP" id="MF_01113">
    <property type="entry name" value="DNApol_IV"/>
    <property type="match status" value="1"/>
</dbReference>
<dbReference type="PANTHER" id="PTHR11076">
    <property type="entry name" value="DNA REPAIR POLYMERASE UMUC / TRANSFERASE FAMILY MEMBER"/>
    <property type="match status" value="1"/>
</dbReference>
<dbReference type="Gene3D" id="3.30.70.270">
    <property type="match status" value="1"/>
</dbReference>
<dbReference type="Proteomes" id="UP000216339">
    <property type="component" value="Unassembled WGS sequence"/>
</dbReference>
<evidence type="ECO:0000256" key="7">
    <source>
        <dbReference type="ARBA" id="ARBA00022695"/>
    </source>
</evidence>
<feature type="active site" evidence="16">
    <location>
        <position position="104"/>
    </location>
</feature>
<protein>
    <recommendedName>
        <fullName evidence="16">DNA polymerase IV</fullName>
        <shortName evidence="16">Pol IV</shortName>
        <ecNumber evidence="16">2.7.7.7</ecNumber>
    </recommendedName>
</protein>
<feature type="domain" description="UmuC" evidence="17">
    <location>
        <begin position="5"/>
        <end position="185"/>
    </location>
</feature>
<dbReference type="InterPro" id="IPR043502">
    <property type="entry name" value="DNA/RNA_pol_sf"/>
</dbReference>
<feature type="site" description="Substrate discrimination" evidence="16">
    <location>
        <position position="14"/>
    </location>
</feature>
<dbReference type="FunFam" id="3.30.1490.100:FF:000004">
    <property type="entry name" value="DNA polymerase IV"/>
    <property type="match status" value="1"/>
</dbReference>
<dbReference type="PANTHER" id="PTHR11076:SF33">
    <property type="entry name" value="DNA POLYMERASE KAPPA"/>
    <property type="match status" value="1"/>
</dbReference>
<keyword evidence="19" id="KW-1185">Reference proteome</keyword>
<keyword evidence="5 16" id="KW-0963">Cytoplasm</keyword>
<comment type="subcellular location">
    <subcellularLocation>
        <location evidence="1 16">Cytoplasm</location>
    </subcellularLocation>
</comment>
<dbReference type="InterPro" id="IPR017961">
    <property type="entry name" value="DNA_pol_Y-fam_little_finger"/>
</dbReference>
<dbReference type="InterPro" id="IPR043128">
    <property type="entry name" value="Rev_trsase/Diguanyl_cyclase"/>
</dbReference>
<keyword evidence="6 16" id="KW-0808">Transferase</keyword>
<dbReference type="PROSITE" id="PS50173">
    <property type="entry name" value="UMUC"/>
    <property type="match status" value="1"/>
</dbReference>
<evidence type="ECO:0000259" key="17">
    <source>
        <dbReference type="PROSITE" id="PS50173"/>
    </source>
</evidence>
<dbReference type="InterPro" id="IPR001126">
    <property type="entry name" value="UmuC"/>
</dbReference>
<dbReference type="GO" id="GO:0000287">
    <property type="term" value="F:magnesium ion binding"/>
    <property type="evidence" value="ECO:0007669"/>
    <property type="project" value="UniProtKB-UniRule"/>
</dbReference>
<evidence type="ECO:0000256" key="1">
    <source>
        <dbReference type="ARBA" id="ARBA00004496"/>
    </source>
</evidence>
<evidence type="ECO:0000256" key="6">
    <source>
        <dbReference type="ARBA" id="ARBA00022679"/>
    </source>
</evidence>
<dbReference type="GO" id="GO:0042276">
    <property type="term" value="P:error-prone translesion synthesis"/>
    <property type="evidence" value="ECO:0007669"/>
    <property type="project" value="TreeGrafter"/>
</dbReference>
<evidence type="ECO:0000256" key="4">
    <source>
        <dbReference type="ARBA" id="ARBA00022457"/>
    </source>
</evidence>
<dbReference type="InterPro" id="IPR050116">
    <property type="entry name" value="DNA_polymerase-Y"/>
</dbReference>